<feature type="compositionally biased region" description="Basic residues" evidence="1">
    <location>
        <begin position="47"/>
        <end position="58"/>
    </location>
</feature>
<organism evidence="2">
    <name type="scientific">Oryza nivara</name>
    <name type="common">Indian wild rice</name>
    <name type="synonym">Oryza sativa f. spontanea</name>
    <dbReference type="NCBI Taxonomy" id="4536"/>
    <lineage>
        <taxon>Eukaryota</taxon>
        <taxon>Viridiplantae</taxon>
        <taxon>Streptophyta</taxon>
        <taxon>Embryophyta</taxon>
        <taxon>Tracheophyta</taxon>
        <taxon>Spermatophyta</taxon>
        <taxon>Magnoliopsida</taxon>
        <taxon>Liliopsida</taxon>
        <taxon>Poales</taxon>
        <taxon>Poaceae</taxon>
        <taxon>BOP clade</taxon>
        <taxon>Oryzoideae</taxon>
        <taxon>Oryzeae</taxon>
        <taxon>Oryzinae</taxon>
        <taxon>Oryza</taxon>
    </lineage>
</organism>
<feature type="compositionally biased region" description="Low complexity" evidence="1">
    <location>
        <begin position="1"/>
        <end position="11"/>
    </location>
</feature>
<dbReference type="EnsemblPlants" id="ONIVA01G07770.1">
    <property type="protein sequence ID" value="ONIVA01G07770.1"/>
    <property type="gene ID" value="ONIVA01G07770"/>
</dbReference>
<name>A0A0E0FHV1_ORYNI</name>
<protein>
    <submittedName>
        <fullName evidence="2">Uncharacterized protein</fullName>
    </submittedName>
</protein>
<feature type="region of interest" description="Disordered" evidence="1">
    <location>
        <begin position="43"/>
        <end position="62"/>
    </location>
</feature>
<accession>A0A0E0FHV1</accession>
<dbReference type="HOGENOM" id="CLU_1963117_0_0_1"/>
<evidence type="ECO:0000313" key="2">
    <source>
        <dbReference type="EnsemblPlants" id="ONIVA01G07770.1"/>
    </source>
</evidence>
<proteinExistence type="predicted"/>
<reference evidence="2" key="2">
    <citation type="submission" date="2018-04" db="EMBL/GenBank/DDBJ databases">
        <title>OnivRS2 (Oryza nivara Reference Sequence Version 2).</title>
        <authorList>
            <person name="Zhang J."/>
            <person name="Kudrna D."/>
            <person name="Lee S."/>
            <person name="Talag J."/>
            <person name="Rajasekar S."/>
            <person name="Welchert J."/>
            <person name="Hsing Y.-I."/>
            <person name="Wing R.A."/>
        </authorList>
    </citation>
    <scope>NUCLEOTIDE SEQUENCE [LARGE SCALE GENOMIC DNA]</scope>
</reference>
<reference evidence="2" key="1">
    <citation type="submission" date="2015-04" db="UniProtKB">
        <authorList>
            <consortium name="EnsemblPlants"/>
        </authorList>
    </citation>
    <scope>IDENTIFICATION</scope>
    <source>
        <strain evidence="2">SL10</strain>
    </source>
</reference>
<feature type="region of interest" description="Disordered" evidence="1">
    <location>
        <begin position="1"/>
        <end position="33"/>
    </location>
</feature>
<dbReference type="Gramene" id="ONIVA01G07770.1">
    <property type="protein sequence ID" value="ONIVA01G07770.1"/>
    <property type="gene ID" value="ONIVA01G07770"/>
</dbReference>
<evidence type="ECO:0000313" key="3">
    <source>
        <dbReference type="Proteomes" id="UP000006591"/>
    </source>
</evidence>
<sequence length="128" mass="13370">MEISGGNNDGLLSGGGSSDLSNSATQQASRHARHLVFKVGGGLNALHRPRGSRRRGSRRSCCGRGERLAGVIGPRGQIQWGGWFRRRSRTRWGGRLGRSGLGRGLLGGGGADDSGGALGALLTHELSR</sequence>
<evidence type="ECO:0000256" key="1">
    <source>
        <dbReference type="SAM" id="MobiDB-lite"/>
    </source>
</evidence>
<keyword evidence="3" id="KW-1185">Reference proteome</keyword>
<dbReference type="Proteomes" id="UP000006591">
    <property type="component" value="Chromosome 1"/>
</dbReference>
<dbReference type="AlphaFoldDB" id="A0A0E0FHV1"/>